<dbReference type="Gene3D" id="2.30.30.90">
    <property type="match status" value="1"/>
</dbReference>
<evidence type="ECO:0000313" key="3">
    <source>
        <dbReference type="EMBL" id="MEO3692786.1"/>
    </source>
</evidence>
<dbReference type="InterPro" id="IPR008988">
    <property type="entry name" value="Transcriptional_repressor_C"/>
</dbReference>
<keyword evidence="4" id="KW-1185">Reference proteome</keyword>
<dbReference type="InterPro" id="IPR038157">
    <property type="entry name" value="FeoA_core_dom"/>
</dbReference>
<keyword evidence="1" id="KW-0408">Iron</keyword>
<dbReference type="RefSeq" id="WP_347705601.1">
    <property type="nucleotide sequence ID" value="NZ_JBDPZD010000004.1"/>
</dbReference>
<dbReference type="InterPro" id="IPR007167">
    <property type="entry name" value="Fe-transptr_FeoA-like"/>
</dbReference>
<proteinExistence type="predicted"/>
<organism evidence="3 4">
    <name type="scientific">Roseateles paludis</name>
    <dbReference type="NCBI Taxonomy" id="3145238"/>
    <lineage>
        <taxon>Bacteria</taxon>
        <taxon>Pseudomonadati</taxon>
        <taxon>Pseudomonadota</taxon>
        <taxon>Betaproteobacteria</taxon>
        <taxon>Burkholderiales</taxon>
        <taxon>Sphaerotilaceae</taxon>
        <taxon>Roseateles</taxon>
    </lineage>
</organism>
<gene>
    <name evidence="3" type="ORF">ABDJ85_15005</name>
</gene>
<dbReference type="SUPFAM" id="SSF50037">
    <property type="entry name" value="C-terminal domain of transcriptional repressors"/>
    <property type="match status" value="1"/>
</dbReference>
<dbReference type="InterPro" id="IPR052713">
    <property type="entry name" value="FeoA"/>
</dbReference>
<reference evidence="3 4" key="1">
    <citation type="submission" date="2024-05" db="EMBL/GenBank/DDBJ databases">
        <title>Roseateles sp. DJS-2-20 16S ribosomal RNA gene Genome sequencing and assembly.</title>
        <authorList>
            <person name="Woo H."/>
        </authorList>
    </citation>
    <scope>NUCLEOTIDE SEQUENCE [LARGE SCALE GENOMIC DNA]</scope>
    <source>
        <strain evidence="3 4">DJS-2-20</strain>
    </source>
</reference>
<evidence type="ECO:0000259" key="2">
    <source>
        <dbReference type="SMART" id="SM00899"/>
    </source>
</evidence>
<dbReference type="Pfam" id="PF04023">
    <property type="entry name" value="FeoA"/>
    <property type="match status" value="1"/>
</dbReference>
<dbReference type="SMART" id="SM00899">
    <property type="entry name" value="FeoA"/>
    <property type="match status" value="1"/>
</dbReference>
<dbReference type="PANTHER" id="PTHR42954:SF2">
    <property type="entry name" value="FE(2+) TRANSPORT PROTEIN A"/>
    <property type="match status" value="1"/>
</dbReference>
<evidence type="ECO:0000256" key="1">
    <source>
        <dbReference type="ARBA" id="ARBA00023004"/>
    </source>
</evidence>
<dbReference type="PANTHER" id="PTHR42954">
    <property type="entry name" value="FE(2+) TRANSPORT PROTEIN A"/>
    <property type="match status" value="1"/>
</dbReference>
<comment type="caution">
    <text evidence="3">The sequence shown here is derived from an EMBL/GenBank/DDBJ whole genome shotgun (WGS) entry which is preliminary data.</text>
</comment>
<protein>
    <submittedName>
        <fullName evidence="3">FeoA family protein</fullName>
    </submittedName>
</protein>
<name>A0ABV0G4X6_9BURK</name>
<sequence length="77" mass="8058">MASLPVKGRGIVRAIHAPEGQAALVQQLGDLGFLQGEAVTVLRHGWLGGDPILVRVGGATYALRRAEAQCIEVEQAA</sequence>
<dbReference type="EMBL" id="JBDPZD010000004">
    <property type="protein sequence ID" value="MEO3692786.1"/>
    <property type="molecule type" value="Genomic_DNA"/>
</dbReference>
<feature type="domain" description="Ferrous iron transporter FeoA-like" evidence="2">
    <location>
        <begin position="1"/>
        <end position="75"/>
    </location>
</feature>
<evidence type="ECO:0000313" key="4">
    <source>
        <dbReference type="Proteomes" id="UP001495147"/>
    </source>
</evidence>
<dbReference type="Proteomes" id="UP001495147">
    <property type="component" value="Unassembled WGS sequence"/>
</dbReference>
<accession>A0ABV0G4X6</accession>